<dbReference type="Pfam" id="PF20431">
    <property type="entry name" value="E_motif"/>
    <property type="match status" value="1"/>
</dbReference>
<dbReference type="Gene3D" id="1.25.40.10">
    <property type="entry name" value="Tetratricopeptide repeat domain"/>
    <property type="match status" value="5"/>
</dbReference>
<gene>
    <name evidence="5" type="ORF">Ahy_B02g059041</name>
</gene>
<dbReference type="FunFam" id="1.25.40.10:FF:000353">
    <property type="entry name" value="Pentatricopeptide repeat-containing protein At4g39530"/>
    <property type="match status" value="1"/>
</dbReference>
<dbReference type="InterPro" id="IPR002885">
    <property type="entry name" value="PPR_rpt"/>
</dbReference>
<evidence type="ECO:0000256" key="2">
    <source>
        <dbReference type="PROSITE-ProRule" id="PRU00708"/>
    </source>
</evidence>
<evidence type="ECO:0000256" key="3">
    <source>
        <dbReference type="SAM" id="SignalP"/>
    </source>
</evidence>
<comment type="caution">
    <text evidence="5">The sequence shown here is derived from an EMBL/GenBank/DDBJ whole genome shotgun (WGS) entry which is preliminary data.</text>
</comment>
<keyword evidence="1" id="KW-0677">Repeat</keyword>
<keyword evidence="6" id="KW-1185">Reference proteome</keyword>
<dbReference type="Pfam" id="PF05018">
    <property type="entry name" value="CFA20_dom"/>
    <property type="match status" value="1"/>
</dbReference>
<organism evidence="5 6">
    <name type="scientific">Arachis hypogaea</name>
    <name type="common">Peanut</name>
    <dbReference type="NCBI Taxonomy" id="3818"/>
    <lineage>
        <taxon>Eukaryota</taxon>
        <taxon>Viridiplantae</taxon>
        <taxon>Streptophyta</taxon>
        <taxon>Embryophyta</taxon>
        <taxon>Tracheophyta</taxon>
        <taxon>Spermatophyta</taxon>
        <taxon>Magnoliopsida</taxon>
        <taxon>eudicotyledons</taxon>
        <taxon>Gunneridae</taxon>
        <taxon>Pentapetalae</taxon>
        <taxon>rosids</taxon>
        <taxon>fabids</taxon>
        <taxon>Fabales</taxon>
        <taxon>Fabaceae</taxon>
        <taxon>Papilionoideae</taxon>
        <taxon>50 kb inversion clade</taxon>
        <taxon>dalbergioids sensu lato</taxon>
        <taxon>Dalbergieae</taxon>
        <taxon>Pterocarpus clade</taxon>
        <taxon>Arachis</taxon>
    </lineage>
</organism>
<feature type="repeat" description="PPR" evidence="2">
    <location>
        <begin position="212"/>
        <end position="246"/>
    </location>
</feature>
<dbReference type="Pfam" id="PF13041">
    <property type="entry name" value="PPR_2"/>
    <property type="match status" value="3"/>
</dbReference>
<dbReference type="InterPro" id="IPR046960">
    <property type="entry name" value="PPR_At4g14850-like_plant"/>
</dbReference>
<sequence>MPVVTRHSPRRLLCLVLAPSVFARLCFLRDCASSVSVVPAAFPPLCLRLVPCLDLLPPSSSCWLICRLCSAPLLSSPSTEALLSFAGGLLCSCATRQLPRVEKSSLTVSGFLLLLFDKIINKEIPSIVLHEDDKVVRTKMMTGTRKLLSPTHFRPIPTIVHNSLADDTQLNSIAPFCPKDISGLATDLIKSYFDKGCIEEARMLFDEMSHRDVVTWTAMITGYNSCNHHGRAWSVFCEMLRYGMRSNEFTLSAVLKTCKGLSALLCGKLVHGLAIKNGTQGSSIYVDNALMDVYATCCSSMDSARMVFESILKKNAVSWTTLITGYTHRGDAYGGLRAFRQMLLEEGELSPFSFSIAVRACASTGLGNLGKQVHAAVINHGFESNLPVMNSILDMYFKSCSACEAKQLFFEMSQKDTITWNTLIAGFETLDPKQSFCIFSQMVSEGFSPNCFTFTSVVAACGNLAFLYCGQQLHGGIFRRGFNNNLALSNALIDMYGKCGNITDSHKIFSQMPCKNLVSWTSMMIGYGAHGHGKEATKLFNEMVRSGIKPDRIVLMAVLSACSHAGLVDEGLRYFRLLTRFYNVAPDQEIYGCVVDLLGRAGRVKEAYQLIENMPFKPDESIWVALLGACKAHKQRSIGKLAASRMLEMKPNRAGTYVLLSNFFAAEGNWTGVACLRKLMRGIKNKKEAGMSWIELKNQVYSFVVGGEFVSSNEQIVEVLEVLITHMKDFGYTLDLDCFVHDQENEICIPSDELFCMLQAVTRVKPYICTMPLRMDDGWNQIQLNLADFTKRAYGTNYMETPRVQRMQTVA</sequence>
<dbReference type="InterPro" id="IPR046848">
    <property type="entry name" value="E_motif"/>
</dbReference>
<dbReference type="PANTHER" id="PTHR47926:SF448">
    <property type="entry name" value="PENTACOTRIPEPTIDE-REPEAT REGION OF PRORP DOMAIN-CONTAINING PROTEIN"/>
    <property type="match status" value="1"/>
</dbReference>
<evidence type="ECO:0000259" key="4">
    <source>
        <dbReference type="Pfam" id="PF05018"/>
    </source>
</evidence>
<dbReference type="FunFam" id="1.25.40.10:FF:000090">
    <property type="entry name" value="Pentatricopeptide repeat-containing protein, chloroplastic"/>
    <property type="match status" value="1"/>
</dbReference>
<dbReference type="GO" id="GO:0009451">
    <property type="term" value="P:RNA modification"/>
    <property type="evidence" value="ECO:0007669"/>
    <property type="project" value="InterPro"/>
</dbReference>
<dbReference type="PANTHER" id="PTHR47926">
    <property type="entry name" value="PENTATRICOPEPTIDE REPEAT-CONTAINING PROTEIN"/>
    <property type="match status" value="1"/>
</dbReference>
<keyword evidence="3" id="KW-0732">Signal</keyword>
<dbReference type="AlphaFoldDB" id="A0A445AFY7"/>
<reference evidence="5 6" key="1">
    <citation type="submission" date="2019-01" db="EMBL/GenBank/DDBJ databases">
        <title>Sequencing of cultivated peanut Arachis hypogaea provides insights into genome evolution and oil improvement.</title>
        <authorList>
            <person name="Chen X."/>
        </authorList>
    </citation>
    <scope>NUCLEOTIDE SEQUENCE [LARGE SCALE GENOMIC DNA]</scope>
    <source>
        <strain evidence="6">cv. Fuhuasheng</strain>
        <tissue evidence="5">Leaves</tissue>
    </source>
</reference>
<dbReference type="EMBL" id="SDMP01000012">
    <property type="protein sequence ID" value="RYR25336.1"/>
    <property type="molecule type" value="Genomic_DNA"/>
</dbReference>
<dbReference type="GO" id="GO:0003723">
    <property type="term" value="F:RNA binding"/>
    <property type="evidence" value="ECO:0007669"/>
    <property type="project" value="InterPro"/>
</dbReference>
<protein>
    <recommendedName>
        <fullName evidence="4">CFA20 domain-containing protein</fullName>
    </recommendedName>
</protein>
<feature type="chain" id="PRO_5019239476" description="CFA20 domain-containing protein" evidence="3">
    <location>
        <begin position="24"/>
        <end position="811"/>
    </location>
</feature>
<dbReference type="InterPro" id="IPR007714">
    <property type="entry name" value="CFA20_dom"/>
</dbReference>
<dbReference type="Pfam" id="PF01535">
    <property type="entry name" value="PPR"/>
    <property type="match status" value="3"/>
</dbReference>
<evidence type="ECO:0000313" key="6">
    <source>
        <dbReference type="Proteomes" id="UP000289738"/>
    </source>
</evidence>
<name>A0A445AFY7_ARAHY</name>
<dbReference type="Proteomes" id="UP000289738">
    <property type="component" value="Chromosome B02"/>
</dbReference>
<accession>A0A445AFY7</accession>
<feature type="repeat" description="PPR" evidence="2">
    <location>
        <begin position="516"/>
        <end position="550"/>
    </location>
</feature>
<dbReference type="InterPro" id="IPR011990">
    <property type="entry name" value="TPR-like_helical_dom_sf"/>
</dbReference>
<dbReference type="FunFam" id="1.25.40.10:FF:000381">
    <property type="entry name" value="Pentatricopeptide repeat-containing protein"/>
    <property type="match status" value="1"/>
</dbReference>
<evidence type="ECO:0000313" key="5">
    <source>
        <dbReference type="EMBL" id="RYR25336.1"/>
    </source>
</evidence>
<feature type="signal peptide" evidence="3">
    <location>
        <begin position="1"/>
        <end position="23"/>
    </location>
</feature>
<dbReference type="PROSITE" id="PS51375">
    <property type="entry name" value="PPR"/>
    <property type="match status" value="2"/>
</dbReference>
<dbReference type="NCBIfam" id="TIGR00756">
    <property type="entry name" value="PPR"/>
    <property type="match status" value="3"/>
</dbReference>
<feature type="domain" description="CFA20" evidence="4">
    <location>
        <begin position="758"/>
        <end position="808"/>
    </location>
</feature>
<evidence type="ECO:0000256" key="1">
    <source>
        <dbReference type="ARBA" id="ARBA00022737"/>
    </source>
</evidence>
<proteinExistence type="predicted"/>